<gene>
    <name evidence="2" type="ORF">NC653_010959</name>
</gene>
<comment type="caution">
    <text evidence="2">The sequence shown here is derived from an EMBL/GenBank/DDBJ whole genome shotgun (WGS) entry which is preliminary data.</text>
</comment>
<protein>
    <recommendedName>
        <fullName evidence="1">DUF4371 domain-containing protein</fullName>
    </recommendedName>
</protein>
<feature type="domain" description="DUF4371" evidence="1">
    <location>
        <begin position="28"/>
        <end position="126"/>
    </location>
</feature>
<dbReference type="EMBL" id="JAQIZT010000004">
    <property type="protein sequence ID" value="KAJ7000332.1"/>
    <property type="molecule type" value="Genomic_DNA"/>
</dbReference>
<evidence type="ECO:0000259" key="1">
    <source>
        <dbReference type="Pfam" id="PF14291"/>
    </source>
</evidence>
<dbReference type="AlphaFoldDB" id="A0AAD6R109"/>
<sequence length="139" mass="16081">MLPFACIVTSSNQKGVLICLWVMGFQIGKRERFDLRIGKSNSSHNTARIKCENLMNEKQSIMTLLSKQTVKSQSDYRTRLNASIERALFLLHQGLPFRGHDECECSSNQENYLELLHFLYRTMKLLKELLSVKLLNITN</sequence>
<name>A0AAD6R109_9ROSI</name>
<dbReference type="Pfam" id="PF14291">
    <property type="entry name" value="DUF4371"/>
    <property type="match status" value="1"/>
</dbReference>
<dbReference type="Proteomes" id="UP001164929">
    <property type="component" value="Chromosome 4"/>
</dbReference>
<evidence type="ECO:0000313" key="3">
    <source>
        <dbReference type="Proteomes" id="UP001164929"/>
    </source>
</evidence>
<dbReference type="InterPro" id="IPR025398">
    <property type="entry name" value="DUF4371"/>
</dbReference>
<evidence type="ECO:0000313" key="2">
    <source>
        <dbReference type="EMBL" id="KAJ7000332.1"/>
    </source>
</evidence>
<accession>A0AAD6R109</accession>
<reference evidence="2 3" key="1">
    <citation type="journal article" date="2023" name="Mol. Ecol. Resour.">
        <title>Chromosome-level genome assembly of a triploid poplar Populus alba 'Berolinensis'.</title>
        <authorList>
            <person name="Chen S."/>
            <person name="Yu Y."/>
            <person name="Wang X."/>
            <person name="Wang S."/>
            <person name="Zhang T."/>
            <person name="Zhou Y."/>
            <person name="He R."/>
            <person name="Meng N."/>
            <person name="Wang Y."/>
            <person name="Liu W."/>
            <person name="Liu Z."/>
            <person name="Liu J."/>
            <person name="Guo Q."/>
            <person name="Huang H."/>
            <person name="Sederoff R.R."/>
            <person name="Wang G."/>
            <person name="Qu G."/>
            <person name="Chen S."/>
        </authorList>
    </citation>
    <scope>NUCLEOTIDE SEQUENCE [LARGE SCALE GENOMIC DNA]</scope>
    <source>
        <strain evidence="2">SC-2020</strain>
    </source>
</reference>
<keyword evidence="3" id="KW-1185">Reference proteome</keyword>
<dbReference type="PANTHER" id="PTHR45749:SF36">
    <property type="entry name" value="ZINC FINGER MYM-TYPE PROTEIN 1-LIKE"/>
    <property type="match status" value="1"/>
</dbReference>
<dbReference type="PANTHER" id="PTHR45749">
    <property type="match status" value="1"/>
</dbReference>
<proteinExistence type="predicted"/>
<organism evidence="2 3">
    <name type="scientific">Populus alba x Populus x berolinensis</name>
    <dbReference type="NCBI Taxonomy" id="444605"/>
    <lineage>
        <taxon>Eukaryota</taxon>
        <taxon>Viridiplantae</taxon>
        <taxon>Streptophyta</taxon>
        <taxon>Embryophyta</taxon>
        <taxon>Tracheophyta</taxon>
        <taxon>Spermatophyta</taxon>
        <taxon>Magnoliopsida</taxon>
        <taxon>eudicotyledons</taxon>
        <taxon>Gunneridae</taxon>
        <taxon>Pentapetalae</taxon>
        <taxon>rosids</taxon>
        <taxon>fabids</taxon>
        <taxon>Malpighiales</taxon>
        <taxon>Salicaceae</taxon>
        <taxon>Saliceae</taxon>
        <taxon>Populus</taxon>
    </lineage>
</organism>